<dbReference type="GO" id="GO:0003735">
    <property type="term" value="F:structural constituent of ribosome"/>
    <property type="evidence" value="ECO:0007669"/>
    <property type="project" value="InterPro"/>
</dbReference>
<organism evidence="9">
    <name type="scientific">Flintiella sanguinaria</name>
    <dbReference type="NCBI Taxonomy" id="101926"/>
    <lineage>
        <taxon>Eukaryota</taxon>
        <taxon>Rhodophyta</taxon>
        <taxon>Bangiophyceae</taxon>
        <taxon>Porphyridiales</taxon>
        <taxon>Porphyridiaceae</taxon>
        <taxon>Flintiella</taxon>
    </lineage>
</organism>
<dbReference type="InterPro" id="IPR008991">
    <property type="entry name" value="Translation_prot_SH3-like_sf"/>
</dbReference>
<evidence type="ECO:0000256" key="6">
    <source>
        <dbReference type="HAMAP-Rule" id="MF_01326"/>
    </source>
</evidence>
<sequence length="116" mass="13260">MKKNIKTKKIQSIHVKQGDTVQIIAGKDKGKIGEITKIFRKKHQIIVKGINIKIKHIKPKTENESGQINQIEAPIDSSNVMLYSNKNKIASKVEYGINEENNKKIRRLKKTKEILS</sequence>
<dbReference type="EMBL" id="KY709211">
    <property type="protein sequence ID" value="ARO91143.1"/>
    <property type="molecule type" value="Genomic_DNA"/>
</dbReference>
<proteinExistence type="inferred from homology"/>
<comment type="subcellular location">
    <subcellularLocation>
        <location evidence="6">Plastid</location>
        <location evidence="6">Chloroplast</location>
    </subcellularLocation>
</comment>
<dbReference type="PROSITE" id="PS01108">
    <property type="entry name" value="RIBOSOMAL_L24"/>
    <property type="match status" value="1"/>
</dbReference>
<dbReference type="HAMAP" id="MF_01326_B">
    <property type="entry name" value="Ribosomal_uL24_B"/>
    <property type="match status" value="1"/>
</dbReference>
<dbReference type="PANTHER" id="PTHR12903">
    <property type="entry name" value="MITOCHONDRIAL RIBOSOMAL PROTEIN L24"/>
    <property type="match status" value="1"/>
</dbReference>
<dbReference type="GO" id="GO:0019843">
    <property type="term" value="F:rRNA binding"/>
    <property type="evidence" value="ECO:0007669"/>
    <property type="project" value="UniProtKB-UniRule"/>
</dbReference>
<dbReference type="SUPFAM" id="SSF50104">
    <property type="entry name" value="Translation proteins SH3-like domain"/>
    <property type="match status" value="1"/>
</dbReference>
<dbReference type="CDD" id="cd06089">
    <property type="entry name" value="KOW_RPL26"/>
    <property type="match status" value="1"/>
</dbReference>
<reference evidence="9" key="1">
    <citation type="submission" date="2017-03" db="EMBL/GenBank/DDBJ databases">
        <title>The new red algal subphylum Proteorhodophytina comprises the largest and most divergent plastid genomes known.</title>
        <authorList>
            <person name="Munoz-Gomez S.A."/>
            <person name="Mejia-Franco F.G."/>
            <person name="Durnin K."/>
            <person name="Morgan C."/>
            <person name="Grisdale C.J."/>
            <person name="Archibald J.M."/>
            <person name="Slamovits C.H."/>
        </authorList>
    </citation>
    <scope>NUCLEOTIDE SEQUENCE</scope>
    <source>
        <strain evidence="9">UTEX LB2060</strain>
    </source>
</reference>
<evidence type="ECO:0000256" key="5">
    <source>
        <dbReference type="ARBA" id="ARBA00035282"/>
    </source>
</evidence>
<dbReference type="NCBIfam" id="TIGR01079">
    <property type="entry name" value="rplX_bact"/>
    <property type="match status" value="1"/>
</dbReference>
<accession>A0A1X9PW36</accession>
<comment type="function">
    <text evidence="1 6">One of two assembly initiator proteins, it binds directly to the 5'-end of the 23S rRNA, where it nucleates assembly of the 50S subunit.</text>
</comment>
<dbReference type="InterPro" id="IPR005824">
    <property type="entry name" value="KOW"/>
</dbReference>
<evidence type="ECO:0000256" key="7">
    <source>
        <dbReference type="RuleBase" id="RU003477"/>
    </source>
</evidence>
<dbReference type="InterPro" id="IPR041988">
    <property type="entry name" value="Ribosomal_uL24_KOW"/>
</dbReference>
<dbReference type="InterPro" id="IPR057264">
    <property type="entry name" value="Ribosomal_uL24_C"/>
</dbReference>
<evidence type="ECO:0000256" key="1">
    <source>
        <dbReference type="ARBA" id="ARBA00004072"/>
    </source>
</evidence>
<dbReference type="SMART" id="SM00739">
    <property type="entry name" value="KOW"/>
    <property type="match status" value="1"/>
</dbReference>
<dbReference type="Gene3D" id="2.30.30.30">
    <property type="match status" value="1"/>
</dbReference>
<keyword evidence="6" id="KW-0699">rRNA-binding</keyword>
<evidence type="ECO:0000256" key="2">
    <source>
        <dbReference type="ARBA" id="ARBA00010618"/>
    </source>
</evidence>
<protein>
    <recommendedName>
        <fullName evidence="5 6">Large ribosomal subunit protein uL24c</fullName>
    </recommendedName>
</protein>
<keyword evidence="9" id="KW-0934">Plastid</keyword>
<dbReference type="AlphaFoldDB" id="A0A1X9PW36"/>
<dbReference type="GO" id="GO:1990904">
    <property type="term" value="C:ribonucleoprotein complex"/>
    <property type="evidence" value="ECO:0007669"/>
    <property type="project" value="UniProtKB-KW"/>
</dbReference>
<dbReference type="InterPro" id="IPR003256">
    <property type="entry name" value="Ribosomal_uL24"/>
</dbReference>
<dbReference type="Pfam" id="PF17136">
    <property type="entry name" value="ribosomal_L24"/>
    <property type="match status" value="1"/>
</dbReference>
<gene>
    <name evidence="6 9" type="primary">rpl24</name>
</gene>
<feature type="domain" description="KOW" evidence="8">
    <location>
        <begin position="14"/>
        <end position="41"/>
    </location>
</feature>
<keyword evidence="3 6" id="KW-0689">Ribosomal protein</keyword>
<keyword evidence="9" id="KW-0150">Chloroplast</keyword>
<dbReference type="InterPro" id="IPR005825">
    <property type="entry name" value="Ribosomal_uL24_CS"/>
</dbReference>
<dbReference type="GO" id="GO:0005840">
    <property type="term" value="C:ribosome"/>
    <property type="evidence" value="ECO:0007669"/>
    <property type="project" value="UniProtKB-KW"/>
</dbReference>
<keyword evidence="6" id="KW-0694">RNA-binding</keyword>
<evidence type="ECO:0000259" key="8">
    <source>
        <dbReference type="SMART" id="SM00739"/>
    </source>
</evidence>
<evidence type="ECO:0000256" key="3">
    <source>
        <dbReference type="ARBA" id="ARBA00022980"/>
    </source>
</evidence>
<comment type="subunit">
    <text evidence="6">Part of the 50S ribosomal subunit.</text>
</comment>
<name>A0A1X9PW36_9RHOD</name>
<evidence type="ECO:0000313" key="9">
    <source>
        <dbReference type="EMBL" id="ARO91143.1"/>
    </source>
</evidence>
<dbReference type="GO" id="GO:0009507">
    <property type="term" value="C:chloroplast"/>
    <property type="evidence" value="ECO:0007669"/>
    <property type="project" value="UniProtKB-SubCell"/>
</dbReference>
<dbReference type="InterPro" id="IPR014722">
    <property type="entry name" value="Rib_uL2_dom2"/>
</dbReference>
<keyword evidence="4 6" id="KW-0687">Ribonucleoprotein</keyword>
<geneLocation type="chloroplast" evidence="9"/>
<dbReference type="Pfam" id="PF00467">
    <property type="entry name" value="KOW"/>
    <property type="match status" value="1"/>
</dbReference>
<evidence type="ECO:0000256" key="4">
    <source>
        <dbReference type="ARBA" id="ARBA00023274"/>
    </source>
</evidence>
<dbReference type="GO" id="GO:0006412">
    <property type="term" value="P:translation"/>
    <property type="evidence" value="ECO:0007669"/>
    <property type="project" value="UniProtKB-UniRule"/>
</dbReference>
<comment type="similarity">
    <text evidence="2 6 7">Belongs to the universal ribosomal protein uL24 family.</text>
</comment>